<feature type="compositionally biased region" description="Low complexity" evidence="2">
    <location>
        <begin position="454"/>
        <end position="463"/>
    </location>
</feature>
<organism evidence="4 5">
    <name type="scientific">Dentipellis fragilis</name>
    <dbReference type="NCBI Taxonomy" id="205917"/>
    <lineage>
        <taxon>Eukaryota</taxon>
        <taxon>Fungi</taxon>
        <taxon>Dikarya</taxon>
        <taxon>Basidiomycota</taxon>
        <taxon>Agaricomycotina</taxon>
        <taxon>Agaricomycetes</taxon>
        <taxon>Russulales</taxon>
        <taxon>Hericiaceae</taxon>
        <taxon>Dentipellis</taxon>
    </lineage>
</organism>
<comment type="caution">
    <text evidence="4">The sequence shown here is derived from an EMBL/GenBank/DDBJ whole genome shotgun (WGS) entry which is preliminary data.</text>
</comment>
<evidence type="ECO:0000313" key="4">
    <source>
        <dbReference type="EMBL" id="TFY60625.1"/>
    </source>
</evidence>
<feature type="compositionally biased region" description="Polar residues" evidence="2">
    <location>
        <begin position="217"/>
        <end position="235"/>
    </location>
</feature>
<protein>
    <recommendedName>
        <fullName evidence="3">C2H2-type domain-containing protein</fullName>
    </recommendedName>
</protein>
<name>A0A4Y9YE63_9AGAM</name>
<evidence type="ECO:0000256" key="1">
    <source>
        <dbReference type="PROSITE-ProRule" id="PRU00042"/>
    </source>
</evidence>
<dbReference type="InterPro" id="IPR013087">
    <property type="entry name" value="Znf_C2H2_type"/>
</dbReference>
<reference evidence="4 5" key="1">
    <citation type="submission" date="2019-02" db="EMBL/GenBank/DDBJ databases">
        <title>Genome sequencing of the rare red list fungi Dentipellis fragilis.</title>
        <authorList>
            <person name="Buettner E."/>
            <person name="Kellner H."/>
        </authorList>
    </citation>
    <scope>NUCLEOTIDE SEQUENCE [LARGE SCALE GENOMIC DNA]</scope>
    <source>
        <strain evidence="4 5">DSM 105465</strain>
    </source>
</reference>
<proteinExistence type="predicted"/>
<feature type="compositionally biased region" description="Polar residues" evidence="2">
    <location>
        <begin position="313"/>
        <end position="323"/>
    </location>
</feature>
<feature type="compositionally biased region" description="Polar residues" evidence="2">
    <location>
        <begin position="464"/>
        <end position="477"/>
    </location>
</feature>
<dbReference type="OrthoDB" id="3168046at2759"/>
<keyword evidence="1" id="KW-0863">Zinc-finger</keyword>
<feature type="domain" description="C2H2-type" evidence="3">
    <location>
        <begin position="481"/>
        <end position="508"/>
    </location>
</feature>
<evidence type="ECO:0000313" key="5">
    <source>
        <dbReference type="Proteomes" id="UP000298327"/>
    </source>
</evidence>
<sequence>MTTMDSPSVQVSKRAHLDNLLIPSAQNSYGTSSTPTSFPPTPSPLSSACPSLLWSRSSATSPDSYLGDRDQTLPTPVSPSPRRGFSTADPILMMTEGFILETPRKDEPAAPTEFVMEYQVSPTLLDTPFSDTSAAAALPGQLSHFAANLSSCNPRHTWSTGVPPGMLNVFRADPFAQSAPDAPLHRPSKLPSITPPESADVDNHDFNFGLAKRPHTPTGNEASPDVSTATGSPSKVSGAKAKKRRLNSPDTNTTFPFLATGPQEMFAHEFRLPVGPDALHASGRADDDHIEAPSTSKQEPSDSGGYMEVDGDNSVQPPTSQPVRSGLQCHPDAAMYAFNSYPMARAVPSVHYAHNGAPAVHALYSEPEPAGYMWSLPSSGMQNQVYGSIQQQDYAGAHRMQIPHMVSASWIQADTRPKAPSFEFTLPPPPVPRPDMRASGPAASYSPITPTPPMRTTRSTSHTQYVNTRPSEPTENPAATYSCSLCPRAFTTPNGLSQHTKWHQRRAYLDDIVMSSSNRTGPSAPACEQEKQLQHGVHGDVDPGFGRADDKVVVPVSHLRRGSISLEAGNHGNLVGHSQSSGYVAPRGGVVCADLRARRSQRYLCAHGGADAVGAEEDVARCGGAGGGCEVIGAEGVGRGGVEAYVWTCGAPAGHVRRRWWSGFRRGERCVLDCLCA</sequence>
<evidence type="ECO:0000259" key="3">
    <source>
        <dbReference type="PROSITE" id="PS50157"/>
    </source>
</evidence>
<gene>
    <name evidence="4" type="ORF">EVG20_g7354</name>
</gene>
<keyword evidence="1" id="KW-0479">Metal-binding</keyword>
<feature type="region of interest" description="Disordered" evidence="2">
    <location>
        <begin position="277"/>
        <end position="327"/>
    </location>
</feature>
<dbReference type="PROSITE" id="PS00028">
    <property type="entry name" value="ZINC_FINGER_C2H2_1"/>
    <property type="match status" value="1"/>
</dbReference>
<feature type="region of interest" description="Disordered" evidence="2">
    <location>
        <begin position="179"/>
        <end position="255"/>
    </location>
</feature>
<evidence type="ECO:0000256" key="2">
    <source>
        <dbReference type="SAM" id="MobiDB-lite"/>
    </source>
</evidence>
<dbReference type="AlphaFoldDB" id="A0A4Y9YE63"/>
<keyword evidence="5" id="KW-1185">Reference proteome</keyword>
<dbReference type="Proteomes" id="UP000298327">
    <property type="component" value="Unassembled WGS sequence"/>
</dbReference>
<feature type="compositionally biased region" description="Low complexity" evidence="2">
    <location>
        <begin position="44"/>
        <end position="55"/>
    </location>
</feature>
<feature type="region of interest" description="Disordered" evidence="2">
    <location>
        <begin position="441"/>
        <end position="477"/>
    </location>
</feature>
<dbReference type="GO" id="GO:0008270">
    <property type="term" value="F:zinc ion binding"/>
    <property type="evidence" value="ECO:0007669"/>
    <property type="project" value="UniProtKB-KW"/>
</dbReference>
<dbReference type="PROSITE" id="PS50157">
    <property type="entry name" value="ZINC_FINGER_C2H2_2"/>
    <property type="match status" value="1"/>
</dbReference>
<dbReference type="EMBL" id="SEOQ01000553">
    <property type="protein sequence ID" value="TFY60625.1"/>
    <property type="molecule type" value="Genomic_DNA"/>
</dbReference>
<keyword evidence="1" id="KW-0862">Zinc</keyword>
<feature type="region of interest" description="Disordered" evidence="2">
    <location>
        <begin position="22"/>
        <end position="87"/>
    </location>
</feature>
<accession>A0A4Y9YE63</accession>